<dbReference type="Proteomes" id="UP001419268">
    <property type="component" value="Unassembled WGS sequence"/>
</dbReference>
<evidence type="ECO:0000313" key="4">
    <source>
        <dbReference type="Proteomes" id="UP001419268"/>
    </source>
</evidence>
<sequence length="210" mass="22729">MAAKRGGSRPSSRSRMTAATDARRSSGHGWWLIGDVRRASRGAAASQKEAGAQGVLAAQWRMADSGGADGGLWTTASRGRKQWRGTEMEQPAARCVCGLAWQLSAAMAAPAMRSSGGSSNDADKRQEWRRAASAAMTAVPGAVDIPHSRHFRYGDAASDDRFEMIDEGNREELLNLLALERKQRELLEIMIAGLEENLNRVLEILQAHVA</sequence>
<keyword evidence="4" id="KW-1185">Reference proteome</keyword>
<dbReference type="AlphaFoldDB" id="A0AAP0ER38"/>
<feature type="region of interest" description="Disordered" evidence="2">
    <location>
        <begin position="1"/>
        <end position="23"/>
    </location>
</feature>
<accession>A0AAP0ER38</accession>
<protein>
    <submittedName>
        <fullName evidence="3">Uncharacterized protein</fullName>
    </submittedName>
</protein>
<organism evidence="3 4">
    <name type="scientific">Stephania cephalantha</name>
    <dbReference type="NCBI Taxonomy" id="152367"/>
    <lineage>
        <taxon>Eukaryota</taxon>
        <taxon>Viridiplantae</taxon>
        <taxon>Streptophyta</taxon>
        <taxon>Embryophyta</taxon>
        <taxon>Tracheophyta</taxon>
        <taxon>Spermatophyta</taxon>
        <taxon>Magnoliopsida</taxon>
        <taxon>Ranunculales</taxon>
        <taxon>Menispermaceae</taxon>
        <taxon>Menispermoideae</taxon>
        <taxon>Cissampelideae</taxon>
        <taxon>Stephania</taxon>
    </lineage>
</organism>
<comment type="caution">
    <text evidence="3">The sequence shown here is derived from an EMBL/GenBank/DDBJ whole genome shotgun (WGS) entry which is preliminary data.</text>
</comment>
<gene>
    <name evidence="3" type="ORF">Scep_025752</name>
</gene>
<dbReference type="EMBL" id="JBBNAG010000011">
    <property type="protein sequence ID" value="KAK9094283.1"/>
    <property type="molecule type" value="Genomic_DNA"/>
</dbReference>
<reference evidence="3 4" key="1">
    <citation type="submission" date="2024-01" db="EMBL/GenBank/DDBJ databases">
        <title>Genome assemblies of Stephania.</title>
        <authorList>
            <person name="Yang L."/>
        </authorList>
    </citation>
    <scope>NUCLEOTIDE SEQUENCE [LARGE SCALE GENOMIC DNA]</scope>
    <source>
        <strain evidence="3">JXDWG</strain>
        <tissue evidence="3">Leaf</tissue>
    </source>
</reference>
<proteinExistence type="predicted"/>
<feature type="coiled-coil region" evidence="1">
    <location>
        <begin position="177"/>
        <end position="204"/>
    </location>
</feature>
<evidence type="ECO:0000256" key="2">
    <source>
        <dbReference type="SAM" id="MobiDB-lite"/>
    </source>
</evidence>
<name>A0AAP0ER38_9MAGN</name>
<evidence type="ECO:0000313" key="3">
    <source>
        <dbReference type="EMBL" id="KAK9094283.1"/>
    </source>
</evidence>
<evidence type="ECO:0000256" key="1">
    <source>
        <dbReference type="SAM" id="Coils"/>
    </source>
</evidence>
<keyword evidence="1" id="KW-0175">Coiled coil</keyword>